<comment type="caution">
    <text evidence="1">The sequence shown here is derived from an EMBL/GenBank/DDBJ whole genome shotgun (WGS) entry which is preliminary data.</text>
</comment>
<gene>
    <name evidence="1" type="ORF">J2Z31_002898</name>
</gene>
<dbReference type="EMBL" id="JAGILA010000003">
    <property type="protein sequence ID" value="MBP2236384.1"/>
    <property type="molecule type" value="Genomic_DNA"/>
</dbReference>
<evidence type="ECO:0000313" key="1">
    <source>
        <dbReference type="EMBL" id="MBP2236384.1"/>
    </source>
</evidence>
<dbReference type="Proteomes" id="UP000730739">
    <property type="component" value="Unassembled WGS sequence"/>
</dbReference>
<proteinExistence type="predicted"/>
<name>A0ABS4R253_9HYPH</name>
<sequence>MPPESTACMLVEEVFQHGAVAEENDLQPTWG</sequence>
<keyword evidence="2" id="KW-1185">Reference proteome</keyword>
<evidence type="ECO:0000313" key="2">
    <source>
        <dbReference type="Proteomes" id="UP000730739"/>
    </source>
</evidence>
<protein>
    <submittedName>
        <fullName evidence="1">Uncharacterized protein</fullName>
    </submittedName>
</protein>
<organism evidence="1 2">
    <name type="scientific">Sinorhizobium kostiense</name>
    <dbReference type="NCBI Taxonomy" id="76747"/>
    <lineage>
        <taxon>Bacteria</taxon>
        <taxon>Pseudomonadati</taxon>
        <taxon>Pseudomonadota</taxon>
        <taxon>Alphaproteobacteria</taxon>
        <taxon>Hyphomicrobiales</taxon>
        <taxon>Rhizobiaceae</taxon>
        <taxon>Sinorhizobium/Ensifer group</taxon>
        <taxon>Sinorhizobium</taxon>
    </lineage>
</organism>
<reference evidence="1 2" key="1">
    <citation type="submission" date="2021-03" db="EMBL/GenBank/DDBJ databases">
        <title>Genomic Encyclopedia of Type Strains, Phase IV (KMG-IV): sequencing the most valuable type-strain genomes for metagenomic binning, comparative biology and taxonomic classification.</title>
        <authorList>
            <person name="Goeker M."/>
        </authorList>
    </citation>
    <scope>NUCLEOTIDE SEQUENCE [LARGE SCALE GENOMIC DNA]</scope>
    <source>
        <strain evidence="1 2">DSM 13372</strain>
    </source>
</reference>
<accession>A0ABS4R253</accession>